<dbReference type="InterPro" id="IPR013767">
    <property type="entry name" value="PAS_fold"/>
</dbReference>
<dbReference type="SMART" id="SM00388">
    <property type="entry name" value="HisKA"/>
    <property type="match status" value="1"/>
</dbReference>
<dbReference type="SUPFAM" id="SSF47384">
    <property type="entry name" value="Homodimeric domain of signal transducing histidine kinase"/>
    <property type="match status" value="1"/>
</dbReference>
<dbReference type="PRINTS" id="PR00344">
    <property type="entry name" value="BCTRLSENSOR"/>
</dbReference>
<protein>
    <recommendedName>
        <fullName evidence="3">histidine kinase</fullName>
        <ecNumber evidence="3">2.7.13.3</ecNumber>
    </recommendedName>
</protein>
<proteinExistence type="predicted"/>
<keyword evidence="7" id="KW-0472">Membrane</keyword>
<dbReference type="PANTHER" id="PTHR43304:SF1">
    <property type="entry name" value="PAC DOMAIN-CONTAINING PROTEIN"/>
    <property type="match status" value="1"/>
</dbReference>
<dbReference type="GO" id="GO:0016020">
    <property type="term" value="C:membrane"/>
    <property type="evidence" value="ECO:0007669"/>
    <property type="project" value="UniProtKB-SubCell"/>
</dbReference>
<feature type="domain" description="HAMP" evidence="11">
    <location>
        <begin position="160"/>
        <end position="213"/>
    </location>
</feature>
<dbReference type="PROSITE" id="PS50885">
    <property type="entry name" value="HAMP"/>
    <property type="match status" value="1"/>
</dbReference>
<feature type="domain" description="PAS" evidence="9">
    <location>
        <begin position="232"/>
        <end position="305"/>
    </location>
</feature>
<evidence type="ECO:0000259" key="11">
    <source>
        <dbReference type="PROSITE" id="PS50885"/>
    </source>
</evidence>
<dbReference type="EMBL" id="ANHY01000011">
    <property type="protein sequence ID" value="EKV29808.1"/>
    <property type="molecule type" value="Genomic_DNA"/>
</dbReference>
<dbReference type="InterPro" id="IPR003661">
    <property type="entry name" value="HisK_dim/P_dom"/>
</dbReference>
<dbReference type="NCBIfam" id="TIGR00229">
    <property type="entry name" value="sensory_box"/>
    <property type="match status" value="3"/>
</dbReference>
<dbReference type="InterPro" id="IPR003594">
    <property type="entry name" value="HATPase_dom"/>
</dbReference>
<dbReference type="Proteomes" id="UP000009881">
    <property type="component" value="Unassembled WGS sequence"/>
</dbReference>
<feature type="domain" description="PAC" evidence="10">
    <location>
        <begin position="437"/>
        <end position="494"/>
    </location>
</feature>
<dbReference type="InterPro" id="IPR013655">
    <property type="entry name" value="PAS_fold_3"/>
</dbReference>
<keyword evidence="7" id="KW-1133">Transmembrane helix</keyword>
<evidence type="ECO:0000256" key="7">
    <source>
        <dbReference type="SAM" id="Phobius"/>
    </source>
</evidence>
<organism evidence="12 13">
    <name type="scientific">Caenispirillum salinarum AK4</name>
    <dbReference type="NCBI Taxonomy" id="1238182"/>
    <lineage>
        <taxon>Bacteria</taxon>
        <taxon>Pseudomonadati</taxon>
        <taxon>Pseudomonadota</taxon>
        <taxon>Alphaproteobacteria</taxon>
        <taxon>Rhodospirillales</taxon>
        <taxon>Novispirillaceae</taxon>
        <taxon>Caenispirillum</taxon>
    </lineage>
</organism>
<evidence type="ECO:0000259" key="10">
    <source>
        <dbReference type="PROSITE" id="PS50113"/>
    </source>
</evidence>
<dbReference type="Pfam" id="PF02518">
    <property type="entry name" value="HATPase_c"/>
    <property type="match status" value="1"/>
</dbReference>
<dbReference type="CDD" id="cd00082">
    <property type="entry name" value="HisKA"/>
    <property type="match status" value="1"/>
</dbReference>
<evidence type="ECO:0000313" key="12">
    <source>
        <dbReference type="EMBL" id="EKV29808.1"/>
    </source>
</evidence>
<evidence type="ECO:0000259" key="9">
    <source>
        <dbReference type="PROSITE" id="PS50112"/>
    </source>
</evidence>
<dbReference type="GO" id="GO:0000155">
    <property type="term" value="F:phosphorelay sensor kinase activity"/>
    <property type="evidence" value="ECO:0007669"/>
    <property type="project" value="InterPro"/>
</dbReference>
<dbReference type="PROSITE" id="PS50113">
    <property type="entry name" value="PAC"/>
    <property type="match status" value="3"/>
</dbReference>
<feature type="transmembrane region" description="Helical" evidence="7">
    <location>
        <begin position="141"/>
        <end position="162"/>
    </location>
</feature>
<sequence length="848" mass="93520">MAGRERIAARIEEEGERRAAALAASVAPYVQAYAVNEYANLVGNEMASANIKAIVVRDENMAGIVGEPAYVVGRMREPSGAVVDYDPADAGHAAVMAECRMIYRADLQPPGAPAALGALSICMSDAALQAQLAALLQDSALIGLVTALPIVVIVLLSLHLLVVRPIRHAADIVGQRDATGLPSRAIPVRGAREIRALASLTNQMVDMTRASRQALESHHQELLRQKAKVTTSERKLREIIWATGAGTWEWNVETGETEFNDRWAEMCGYTLAELEPISIKTWESLVHPDDAPKSAAALEQVFAREVDTYSCECRVRHKDGHWVWIHDKGKVVEWGADGRPLRVSGTHLDITERKEREATLARILRLNRDVLDAAGEGIFGVDNTGTITFINRAACAILGYDCSQLVGRHAHATFHYQRSDGAPYPETECPTCAAFSNGVSTRVENDAFWCRDGSRLSVDFVATPIFDEPGAARGAVVVFRDVTQMREQQARLKKLSQAVEQSPVSVVLTDCRGDIEYVNHTFEAVTGYTLDEVKGRNPRFLKSGHTSAEEYQTLWDTILAGETWSGEFHNRRKDGTLFWELATIAPVIGDDGEVDSFLGVKEDITDRKAMEEALRRSNEELEQFAYAASHDLRQPLRMINSYTQLIERRVGDSLPERAKEFMGYVKDGAQRMDQMLVALLEYSRVGRMGEPIGPVDSGELVAEAIRFLAVSVEERGALIDLPEDWPTIQASRNEGVRLFQNLIGNALKYCPPDRRPHITITARKRPDGTELAIADNGIGIDPRQAPRLFKVFQRLHQAEEYEGSGVGLAVCRRIMDRHGGRIWVDSAGEGHGSTFYVLFPTSAAANSG</sequence>
<dbReference type="EC" id="2.7.13.3" evidence="3"/>
<dbReference type="InterPro" id="IPR035965">
    <property type="entry name" value="PAS-like_dom_sf"/>
</dbReference>
<evidence type="ECO:0000256" key="1">
    <source>
        <dbReference type="ARBA" id="ARBA00000085"/>
    </source>
</evidence>
<dbReference type="SMART" id="SM00086">
    <property type="entry name" value="PAC"/>
    <property type="match status" value="3"/>
</dbReference>
<dbReference type="Pfam" id="PF00512">
    <property type="entry name" value="HisKA"/>
    <property type="match status" value="1"/>
</dbReference>
<dbReference type="InterPro" id="IPR000014">
    <property type="entry name" value="PAS"/>
</dbReference>
<dbReference type="InterPro" id="IPR052162">
    <property type="entry name" value="Sensor_kinase/Photoreceptor"/>
</dbReference>
<dbReference type="InterPro" id="IPR005467">
    <property type="entry name" value="His_kinase_dom"/>
</dbReference>
<dbReference type="STRING" id="1238182.C882_0238"/>
<dbReference type="InterPro" id="IPR001610">
    <property type="entry name" value="PAC"/>
</dbReference>
<evidence type="ECO:0000256" key="5">
    <source>
        <dbReference type="ARBA" id="ARBA00022679"/>
    </source>
</evidence>
<dbReference type="Pfam" id="PF00989">
    <property type="entry name" value="PAS"/>
    <property type="match status" value="1"/>
</dbReference>
<dbReference type="SMART" id="SM00091">
    <property type="entry name" value="PAS"/>
    <property type="match status" value="3"/>
</dbReference>
<dbReference type="SUPFAM" id="SSF55785">
    <property type="entry name" value="PYP-like sensor domain (PAS domain)"/>
    <property type="match status" value="3"/>
</dbReference>
<evidence type="ECO:0000259" key="8">
    <source>
        <dbReference type="PROSITE" id="PS50109"/>
    </source>
</evidence>
<dbReference type="SUPFAM" id="SSF55874">
    <property type="entry name" value="ATPase domain of HSP90 chaperone/DNA topoisomerase II/histidine kinase"/>
    <property type="match status" value="1"/>
</dbReference>
<keyword evidence="7" id="KW-0812">Transmembrane</keyword>
<comment type="subcellular location">
    <subcellularLocation>
        <location evidence="2">Membrane</location>
    </subcellularLocation>
</comment>
<dbReference type="eggNOG" id="COG4251">
    <property type="taxonomic scope" value="Bacteria"/>
</dbReference>
<dbReference type="InterPro" id="IPR036890">
    <property type="entry name" value="HATPase_C_sf"/>
</dbReference>
<evidence type="ECO:0000313" key="13">
    <source>
        <dbReference type="Proteomes" id="UP000009881"/>
    </source>
</evidence>
<dbReference type="SMART" id="SM00387">
    <property type="entry name" value="HATPase_c"/>
    <property type="match status" value="1"/>
</dbReference>
<feature type="domain" description="Histidine kinase" evidence="8">
    <location>
        <begin position="627"/>
        <end position="843"/>
    </location>
</feature>
<comment type="caution">
    <text evidence="12">The sequence shown here is derived from an EMBL/GenBank/DDBJ whole genome shotgun (WGS) entry which is preliminary data.</text>
</comment>
<evidence type="ECO:0000256" key="4">
    <source>
        <dbReference type="ARBA" id="ARBA00022553"/>
    </source>
</evidence>
<dbReference type="Pfam" id="PF13426">
    <property type="entry name" value="PAS_9"/>
    <property type="match status" value="1"/>
</dbReference>
<accession>K9HH98</accession>
<name>K9HH98_9PROT</name>
<feature type="domain" description="PAC" evidence="10">
    <location>
        <begin position="309"/>
        <end position="362"/>
    </location>
</feature>
<comment type="catalytic activity">
    <reaction evidence="1">
        <text>ATP + protein L-histidine = ADP + protein N-phospho-L-histidine.</text>
        <dbReference type="EC" id="2.7.13.3"/>
    </reaction>
</comment>
<dbReference type="InterPro" id="IPR003660">
    <property type="entry name" value="HAMP_dom"/>
</dbReference>
<evidence type="ECO:0000256" key="3">
    <source>
        <dbReference type="ARBA" id="ARBA00012438"/>
    </source>
</evidence>
<feature type="domain" description="PAC" evidence="10">
    <location>
        <begin position="564"/>
        <end position="616"/>
    </location>
</feature>
<gene>
    <name evidence="12" type="ORF">C882_0238</name>
</gene>
<dbReference type="Pfam" id="PF08447">
    <property type="entry name" value="PAS_3"/>
    <property type="match status" value="1"/>
</dbReference>
<dbReference type="PROSITE" id="PS50112">
    <property type="entry name" value="PAS"/>
    <property type="match status" value="3"/>
</dbReference>
<dbReference type="Gene3D" id="3.30.565.10">
    <property type="entry name" value="Histidine kinase-like ATPase, C-terminal domain"/>
    <property type="match status" value="1"/>
</dbReference>
<dbReference type="PROSITE" id="PS50109">
    <property type="entry name" value="HIS_KIN"/>
    <property type="match status" value="1"/>
</dbReference>
<dbReference type="CDD" id="cd00130">
    <property type="entry name" value="PAS"/>
    <property type="match status" value="3"/>
</dbReference>
<keyword evidence="13" id="KW-1185">Reference proteome</keyword>
<dbReference type="GO" id="GO:0006355">
    <property type="term" value="P:regulation of DNA-templated transcription"/>
    <property type="evidence" value="ECO:0007669"/>
    <property type="project" value="InterPro"/>
</dbReference>
<dbReference type="AlphaFoldDB" id="K9HH98"/>
<feature type="domain" description="PAS" evidence="9">
    <location>
        <begin position="368"/>
        <end position="408"/>
    </location>
</feature>
<keyword evidence="6 12" id="KW-0418">Kinase</keyword>
<dbReference type="PATRIC" id="fig|1238182.3.peg.2453"/>
<dbReference type="InterPro" id="IPR004358">
    <property type="entry name" value="Sig_transdc_His_kin-like_C"/>
</dbReference>
<dbReference type="Gene3D" id="1.10.287.130">
    <property type="match status" value="1"/>
</dbReference>
<keyword evidence="4" id="KW-0597">Phosphoprotein</keyword>
<feature type="domain" description="PAS" evidence="9">
    <location>
        <begin position="491"/>
        <end position="537"/>
    </location>
</feature>
<dbReference type="PANTHER" id="PTHR43304">
    <property type="entry name" value="PHYTOCHROME-LIKE PROTEIN CPH1"/>
    <property type="match status" value="1"/>
</dbReference>
<dbReference type="eggNOG" id="COG2202">
    <property type="taxonomic scope" value="Bacteria"/>
</dbReference>
<dbReference type="InterPro" id="IPR000700">
    <property type="entry name" value="PAS-assoc_C"/>
</dbReference>
<dbReference type="InterPro" id="IPR036097">
    <property type="entry name" value="HisK_dim/P_sf"/>
</dbReference>
<dbReference type="FunFam" id="3.30.565.10:FF:000006">
    <property type="entry name" value="Sensor histidine kinase WalK"/>
    <property type="match status" value="1"/>
</dbReference>
<keyword evidence="5" id="KW-0808">Transferase</keyword>
<evidence type="ECO:0000256" key="6">
    <source>
        <dbReference type="ARBA" id="ARBA00022777"/>
    </source>
</evidence>
<dbReference type="Gene3D" id="3.30.450.20">
    <property type="entry name" value="PAS domain"/>
    <property type="match status" value="3"/>
</dbReference>
<evidence type="ECO:0000256" key="2">
    <source>
        <dbReference type="ARBA" id="ARBA00004370"/>
    </source>
</evidence>
<reference evidence="12 13" key="1">
    <citation type="journal article" date="2013" name="Genome Announc.">
        <title>Draft Genome Sequence of an Alphaproteobacterium, Caenispirillum salinarum AK4(T), Isolated from a Solar Saltern.</title>
        <authorList>
            <person name="Khatri I."/>
            <person name="Singh A."/>
            <person name="Korpole S."/>
            <person name="Pinnaka A.K."/>
            <person name="Subramanian S."/>
        </authorList>
    </citation>
    <scope>NUCLEOTIDE SEQUENCE [LARGE SCALE GENOMIC DNA]</scope>
    <source>
        <strain evidence="12 13">AK4</strain>
    </source>
</reference>